<feature type="transmembrane region" description="Helical" evidence="1">
    <location>
        <begin position="197"/>
        <end position="219"/>
    </location>
</feature>
<dbReference type="RefSeq" id="XP_058348174.1">
    <property type="nucleotide sequence ID" value="XM_058480610.1"/>
</dbReference>
<accession>A0AAD7Y3T0</accession>
<organism evidence="2 3">
    <name type="scientific">Lichtheimia ornata</name>
    <dbReference type="NCBI Taxonomy" id="688661"/>
    <lineage>
        <taxon>Eukaryota</taxon>
        <taxon>Fungi</taxon>
        <taxon>Fungi incertae sedis</taxon>
        <taxon>Mucoromycota</taxon>
        <taxon>Mucoromycotina</taxon>
        <taxon>Mucoromycetes</taxon>
        <taxon>Mucorales</taxon>
        <taxon>Lichtheimiaceae</taxon>
        <taxon>Lichtheimia</taxon>
    </lineage>
</organism>
<gene>
    <name evidence="2" type="ORF">O0I10_000500</name>
</gene>
<protein>
    <submittedName>
        <fullName evidence="2">Uncharacterized protein</fullName>
    </submittedName>
</protein>
<keyword evidence="1" id="KW-0812">Transmembrane</keyword>
<feature type="transmembrane region" description="Helical" evidence="1">
    <location>
        <begin position="36"/>
        <end position="54"/>
    </location>
</feature>
<keyword evidence="3" id="KW-1185">Reference proteome</keyword>
<feature type="transmembrane region" description="Helical" evidence="1">
    <location>
        <begin position="6"/>
        <end position="24"/>
    </location>
</feature>
<comment type="caution">
    <text evidence="2">The sequence shown here is derived from an EMBL/GenBank/DDBJ whole genome shotgun (WGS) entry which is preliminary data.</text>
</comment>
<dbReference type="AlphaFoldDB" id="A0AAD7Y3T0"/>
<dbReference type="EMBL" id="JARTCD010000002">
    <property type="protein sequence ID" value="KAJ8663262.1"/>
    <property type="molecule type" value="Genomic_DNA"/>
</dbReference>
<reference evidence="2 3" key="1">
    <citation type="submission" date="2023-03" db="EMBL/GenBank/DDBJ databases">
        <title>Genome sequence of Lichtheimia ornata CBS 291.66.</title>
        <authorList>
            <person name="Mohabir J.T."/>
            <person name="Shea T.P."/>
            <person name="Kurbessoian T."/>
            <person name="Berby B."/>
            <person name="Fontaine J."/>
            <person name="Livny J."/>
            <person name="Gnirke A."/>
            <person name="Stajich J.E."/>
            <person name="Cuomo C.A."/>
        </authorList>
    </citation>
    <scope>NUCLEOTIDE SEQUENCE [LARGE SCALE GENOMIC DNA]</scope>
    <source>
        <strain evidence="2">CBS 291.66</strain>
    </source>
</reference>
<feature type="transmembrane region" description="Helical" evidence="1">
    <location>
        <begin position="66"/>
        <end position="88"/>
    </location>
</feature>
<evidence type="ECO:0000313" key="2">
    <source>
        <dbReference type="EMBL" id="KAJ8663262.1"/>
    </source>
</evidence>
<feature type="transmembrane region" description="Helical" evidence="1">
    <location>
        <begin position="100"/>
        <end position="123"/>
    </location>
</feature>
<feature type="transmembrane region" description="Helical" evidence="1">
    <location>
        <begin position="168"/>
        <end position="191"/>
    </location>
</feature>
<proteinExistence type="predicted"/>
<dbReference type="Proteomes" id="UP001234581">
    <property type="component" value="Unassembled WGS sequence"/>
</dbReference>
<name>A0AAD7Y3T0_9FUNG</name>
<keyword evidence="1" id="KW-0472">Membrane</keyword>
<feature type="transmembrane region" description="Helical" evidence="1">
    <location>
        <begin position="135"/>
        <end position="156"/>
    </location>
</feature>
<sequence length="257" mass="29227">MRTATPAFIVTNALCFVATCLVTIQAIRNPKKLRTFLVIYALLSLPCAIVNTLAFEDIIDDRWNSLTYLISTALMMTIRIYLVMDIGLRLQTRPGWFHGLAYTGIAFLIGSCICIVVQLGILGAHPTDQYPYRPVFITGVCLAIVSSACAYLFAFLPLIRSIRASAYGIWFLTLETSWSTLYGTIYLWFFIVNTWEWYFNIMLLMDYVMRFLLCLMNAWPPPQQVIDTLSSHLHGKSNKDHTSSQINIATVPQRLEE</sequence>
<evidence type="ECO:0000313" key="3">
    <source>
        <dbReference type="Proteomes" id="UP001234581"/>
    </source>
</evidence>
<dbReference type="GeneID" id="83207922"/>
<evidence type="ECO:0000256" key="1">
    <source>
        <dbReference type="SAM" id="Phobius"/>
    </source>
</evidence>
<keyword evidence="1" id="KW-1133">Transmembrane helix</keyword>